<keyword evidence="2" id="KW-0479">Metal-binding</keyword>
<dbReference type="Proteomes" id="UP001589619">
    <property type="component" value="Unassembled WGS sequence"/>
</dbReference>
<dbReference type="Gene3D" id="3.40.630.10">
    <property type="entry name" value="Zn peptidases"/>
    <property type="match status" value="1"/>
</dbReference>
<gene>
    <name evidence="6" type="ORF">ACFFNY_10100</name>
</gene>
<evidence type="ECO:0000256" key="3">
    <source>
        <dbReference type="ARBA" id="ARBA00022801"/>
    </source>
</evidence>
<keyword evidence="4" id="KW-0862">Zinc</keyword>
<dbReference type="InterPro" id="IPR055438">
    <property type="entry name" value="AstE_AspA_cat"/>
</dbReference>
<name>A0ABV5VUG9_9BACL</name>
<protein>
    <submittedName>
        <fullName evidence="6">Succinylglutamate desuccinylase/aspartoacylase family protein</fullName>
    </submittedName>
</protein>
<dbReference type="RefSeq" id="WP_344915919.1">
    <property type="nucleotide sequence ID" value="NZ_BAAAYO010000017.1"/>
</dbReference>
<keyword evidence="3" id="KW-0378">Hydrolase</keyword>
<evidence type="ECO:0000313" key="6">
    <source>
        <dbReference type="EMBL" id="MFB9751908.1"/>
    </source>
</evidence>
<feature type="domain" description="Succinylglutamate desuccinylase/Aspartoacylase catalytic" evidence="5">
    <location>
        <begin position="27"/>
        <end position="155"/>
    </location>
</feature>
<dbReference type="PANTHER" id="PTHR37326:SF1">
    <property type="entry name" value="BLL3975 PROTEIN"/>
    <property type="match status" value="1"/>
</dbReference>
<dbReference type="SUPFAM" id="SSF53187">
    <property type="entry name" value="Zn-dependent exopeptidases"/>
    <property type="match status" value="1"/>
</dbReference>
<evidence type="ECO:0000259" key="5">
    <source>
        <dbReference type="Pfam" id="PF24827"/>
    </source>
</evidence>
<comment type="cofactor">
    <cofactor evidence="1">
        <name>Zn(2+)</name>
        <dbReference type="ChEBI" id="CHEBI:29105"/>
    </cofactor>
</comment>
<evidence type="ECO:0000256" key="1">
    <source>
        <dbReference type="ARBA" id="ARBA00001947"/>
    </source>
</evidence>
<evidence type="ECO:0000256" key="2">
    <source>
        <dbReference type="ARBA" id="ARBA00022723"/>
    </source>
</evidence>
<dbReference type="EMBL" id="JBHMAG010000008">
    <property type="protein sequence ID" value="MFB9751908.1"/>
    <property type="molecule type" value="Genomic_DNA"/>
</dbReference>
<organism evidence="6 7">
    <name type="scientific">Paenibacillus hodogayensis</name>
    <dbReference type="NCBI Taxonomy" id="279208"/>
    <lineage>
        <taxon>Bacteria</taxon>
        <taxon>Bacillati</taxon>
        <taxon>Bacillota</taxon>
        <taxon>Bacilli</taxon>
        <taxon>Bacillales</taxon>
        <taxon>Paenibacillaceae</taxon>
        <taxon>Paenibacillus</taxon>
    </lineage>
</organism>
<comment type="caution">
    <text evidence="6">The sequence shown here is derived from an EMBL/GenBank/DDBJ whole genome shotgun (WGS) entry which is preliminary data.</text>
</comment>
<proteinExistence type="predicted"/>
<keyword evidence="7" id="KW-1185">Reference proteome</keyword>
<reference evidence="6 7" key="1">
    <citation type="submission" date="2024-09" db="EMBL/GenBank/DDBJ databases">
        <authorList>
            <person name="Sun Q."/>
            <person name="Mori K."/>
        </authorList>
    </citation>
    <scope>NUCLEOTIDE SEQUENCE [LARGE SCALE GENOMIC DNA]</scope>
    <source>
        <strain evidence="6 7">JCM 12520</strain>
    </source>
</reference>
<dbReference type="PANTHER" id="PTHR37326">
    <property type="entry name" value="BLL3975 PROTEIN"/>
    <property type="match status" value="1"/>
</dbReference>
<accession>A0ABV5VUG9</accession>
<dbReference type="InterPro" id="IPR053138">
    <property type="entry name" value="N-alpha-Ac-DABA_deacetylase"/>
</dbReference>
<evidence type="ECO:0000313" key="7">
    <source>
        <dbReference type="Proteomes" id="UP001589619"/>
    </source>
</evidence>
<evidence type="ECO:0000256" key="4">
    <source>
        <dbReference type="ARBA" id="ARBA00022833"/>
    </source>
</evidence>
<sequence>MEIKKHLLAKSTRFKTPFYVINSSSRGQTVMITAGVHGKEIASILAANKLIGMLKNNRLQIENGTLIIVPIVNRLAYKRRIRGIPDLNRTFPRKRKDKARHPLSAALFQLAKQSQPSWYVDLHEANGMSKINPKVLGQTLIANPNSAAIPAIKRIAAHLNHSIAKKSRQFTVRLRNLPVGSGRHAAHHILKAKAITAETCWSLKMSTRVNFQMKILESILSEASMIKRGNITDSAPKEKYLIYTPWSQGL</sequence>
<dbReference type="Pfam" id="PF24827">
    <property type="entry name" value="AstE_AspA_cat"/>
    <property type="match status" value="1"/>
</dbReference>